<dbReference type="SUPFAM" id="SSF141571">
    <property type="entry name" value="Pentapeptide repeat-like"/>
    <property type="match status" value="1"/>
</dbReference>
<comment type="caution">
    <text evidence="1">The sequence shown here is derived from an EMBL/GenBank/DDBJ whole genome shotgun (WGS) entry which is preliminary data.</text>
</comment>
<dbReference type="EMBL" id="JABAEB010000015">
    <property type="protein sequence ID" value="NLQ25022.1"/>
    <property type="molecule type" value="Genomic_DNA"/>
</dbReference>
<proteinExistence type="predicted"/>
<evidence type="ECO:0000313" key="2">
    <source>
        <dbReference type="Proteomes" id="UP000527352"/>
    </source>
</evidence>
<dbReference type="InterPro" id="IPR051082">
    <property type="entry name" value="Pentapeptide-BTB/POZ_domain"/>
</dbReference>
<name>A0ABX1KV88_9GAMM</name>
<dbReference type="Proteomes" id="UP000527352">
    <property type="component" value="Unassembled WGS sequence"/>
</dbReference>
<sequence length="212" mass="23519">MEVLIKNSTKPLVFELCNFEGIDLSRLNMDGFEFKSCTFMGTSLYAASMSQTIWLRCRGSYANFEAADLVDAQFQNCDFSNTTWRRTQLSSALYKGCKLTGASFEEVEHLGLSFEETLLVAADLRRMSFRKMLLQQIDFSDADLSGCDFRDAIFMGGSLRNAHTKLARFGGADLREVDVGGLKLLDTTLFRGATISHKQAAVLLGELGLCIA</sequence>
<dbReference type="PANTHER" id="PTHR14136">
    <property type="entry name" value="BTB_POZ DOMAIN-CONTAINING PROTEIN KCTD9"/>
    <property type="match status" value="1"/>
</dbReference>
<dbReference type="Gene3D" id="2.160.20.80">
    <property type="entry name" value="E3 ubiquitin-protein ligase SopA"/>
    <property type="match status" value="2"/>
</dbReference>
<accession>A0ABX1KV88</accession>
<keyword evidence="2" id="KW-1185">Reference proteome</keyword>
<dbReference type="InterPro" id="IPR001646">
    <property type="entry name" value="5peptide_repeat"/>
</dbReference>
<gene>
    <name evidence="1" type="ORF">HGO26_19345</name>
</gene>
<dbReference type="Pfam" id="PF13599">
    <property type="entry name" value="Pentapeptide_4"/>
    <property type="match status" value="1"/>
</dbReference>
<dbReference type="Pfam" id="PF00805">
    <property type="entry name" value="Pentapeptide"/>
    <property type="match status" value="1"/>
</dbReference>
<dbReference type="PANTHER" id="PTHR14136:SF17">
    <property type="entry name" value="BTB_POZ DOMAIN-CONTAINING PROTEIN KCTD9"/>
    <property type="match status" value="1"/>
</dbReference>
<evidence type="ECO:0000313" key="1">
    <source>
        <dbReference type="EMBL" id="NLQ25022.1"/>
    </source>
</evidence>
<protein>
    <submittedName>
        <fullName evidence="1">Pentapeptide repeat-containing protein</fullName>
    </submittedName>
</protein>
<organism evidence="1 2">
    <name type="scientific">Shewanella oncorhynchi</name>
    <dbReference type="NCBI Taxonomy" id="2726434"/>
    <lineage>
        <taxon>Bacteria</taxon>
        <taxon>Pseudomonadati</taxon>
        <taxon>Pseudomonadota</taxon>
        <taxon>Gammaproteobacteria</taxon>
        <taxon>Alteromonadales</taxon>
        <taxon>Shewanellaceae</taxon>
        <taxon>Shewanella</taxon>
    </lineage>
</organism>
<reference evidence="1 2" key="1">
    <citation type="submission" date="2020-04" db="EMBL/GenBank/DDBJ databases">
        <title>The first description of lens atrophy caused by putative novel Shewanella sp. that is a new emerging pathogen for cultured rainbow trout?</title>
        <authorList>
            <person name="Saticioglu I.B."/>
            <person name="Duman M."/>
            <person name="Altun S."/>
        </authorList>
    </citation>
    <scope>NUCLEOTIDE SEQUENCE [LARGE SCALE GENOMIC DNA]</scope>
    <source>
        <strain evidence="1 2">S-1</strain>
    </source>
</reference>